<keyword evidence="1" id="KW-0812">Transmembrane</keyword>
<reference evidence="2" key="1">
    <citation type="submission" date="2021-07" db="EMBL/GenBank/DDBJ databases">
        <title>Complete genome sequence of Crassaminicella sp. 143-21, isolated from a deep-sea hydrothermal vent.</title>
        <authorList>
            <person name="Li X."/>
        </authorList>
    </citation>
    <scope>NUCLEOTIDE SEQUENCE</scope>
    <source>
        <strain evidence="2">143-21</strain>
    </source>
</reference>
<gene>
    <name evidence="2" type="ORF">KVH43_11715</name>
</gene>
<protein>
    <submittedName>
        <fullName evidence="2">Type II secretion system GspH family protein</fullName>
    </submittedName>
</protein>
<feature type="transmembrane region" description="Helical" evidence="1">
    <location>
        <begin position="12"/>
        <end position="36"/>
    </location>
</feature>
<keyword evidence="1" id="KW-0472">Membrane</keyword>
<dbReference type="NCBIfam" id="TIGR02532">
    <property type="entry name" value="IV_pilin_GFxxxE"/>
    <property type="match status" value="1"/>
</dbReference>
<evidence type="ECO:0000313" key="3">
    <source>
        <dbReference type="Proteomes" id="UP000886818"/>
    </source>
</evidence>
<keyword evidence="3" id="KW-1185">Reference proteome</keyword>
<sequence>MKICINQKGFTLIEILIAVVILELITIATATIFLHINKTNIKASKNYEMIKIAQIYMEEIKCNHIAVGNKYYSIEALEDKEIKFQKVPYAIILKIHHTHYDGLYKVNIEVKDKKNNIYILENYINTLKNDCYDEISIKKEELVP</sequence>
<keyword evidence="1" id="KW-1133">Transmembrane helix</keyword>
<dbReference type="InterPro" id="IPR012902">
    <property type="entry name" value="N_methyl_site"/>
</dbReference>
<accession>A0ABX8RAC6</accession>
<evidence type="ECO:0000256" key="1">
    <source>
        <dbReference type="SAM" id="Phobius"/>
    </source>
</evidence>
<dbReference type="EMBL" id="CP078093">
    <property type="protein sequence ID" value="QXM06008.1"/>
    <property type="molecule type" value="Genomic_DNA"/>
</dbReference>
<name>A0ABX8RAC6_9CLOT</name>
<organism evidence="2 3">
    <name type="scientific">Crassaminicella indica</name>
    <dbReference type="NCBI Taxonomy" id="2855394"/>
    <lineage>
        <taxon>Bacteria</taxon>
        <taxon>Bacillati</taxon>
        <taxon>Bacillota</taxon>
        <taxon>Clostridia</taxon>
        <taxon>Eubacteriales</taxon>
        <taxon>Clostridiaceae</taxon>
        <taxon>Crassaminicella</taxon>
    </lineage>
</organism>
<dbReference type="Proteomes" id="UP000886818">
    <property type="component" value="Chromosome"/>
</dbReference>
<evidence type="ECO:0000313" key="2">
    <source>
        <dbReference type="EMBL" id="QXM06008.1"/>
    </source>
</evidence>
<dbReference type="Pfam" id="PF07963">
    <property type="entry name" value="N_methyl"/>
    <property type="match status" value="1"/>
</dbReference>
<proteinExistence type="predicted"/>
<dbReference type="RefSeq" id="WP_218282705.1">
    <property type="nucleotide sequence ID" value="NZ_CP078093.1"/>
</dbReference>